<proteinExistence type="predicted"/>
<dbReference type="RefSeq" id="WP_193995819.1">
    <property type="nucleotide sequence ID" value="NZ_JADEXP010000344.1"/>
</dbReference>
<keyword evidence="2" id="KW-1185">Reference proteome</keyword>
<comment type="caution">
    <text evidence="1">The sequence shown here is derived from an EMBL/GenBank/DDBJ whole genome shotgun (WGS) entry which is preliminary data.</text>
</comment>
<sequence>MTTHPAIETNIVERTSDHWEIVNARYENSEFYIEFKDGTQGKLAVTQFSALANATEADFEDLQVSPCGLILENDSIEWDYAEAGLYQLIVNSNSDSNSEMD</sequence>
<evidence type="ECO:0000313" key="1">
    <source>
        <dbReference type="EMBL" id="MBE9069932.1"/>
    </source>
</evidence>
<accession>A0A928ZYN8</accession>
<evidence type="ECO:0000313" key="2">
    <source>
        <dbReference type="Proteomes" id="UP000615026"/>
    </source>
</evidence>
<name>A0A928ZYN8_LEPEC</name>
<dbReference type="EMBL" id="JADEXP010000344">
    <property type="protein sequence ID" value="MBE9069932.1"/>
    <property type="molecule type" value="Genomic_DNA"/>
</dbReference>
<dbReference type="Proteomes" id="UP000615026">
    <property type="component" value="Unassembled WGS sequence"/>
</dbReference>
<dbReference type="Gene3D" id="3.30.2020.40">
    <property type="entry name" value="Uncharacterised protein PF10387, DUF2442"/>
    <property type="match status" value="1"/>
</dbReference>
<dbReference type="AlphaFoldDB" id="A0A928ZYN8"/>
<protein>
    <submittedName>
        <fullName evidence="1">DUF2442 domain-containing protein</fullName>
    </submittedName>
</protein>
<reference evidence="1" key="1">
    <citation type="submission" date="2020-10" db="EMBL/GenBank/DDBJ databases">
        <authorList>
            <person name="Castelo-Branco R."/>
            <person name="Eusebio N."/>
            <person name="Adriana R."/>
            <person name="Vieira A."/>
            <person name="Brugerolle De Fraissinette N."/>
            <person name="Rezende De Castro R."/>
            <person name="Schneider M.P."/>
            <person name="Vasconcelos V."/>
            <person name="Leao P.N."/>
        </authorList>
    </citation>
    <scope>NUCLEOTIDE SEQUENCE</scope>
    <source>
        <strain evidence="1">LEGE 11479</strain>
    </source>
</reference>
<dbReference type="InterPro" id="IPR018841">
    <property type="entry name" value="DUF2442"/>
</dbReference>
<organism evidence="1 2">
    <name type="scientific">Leptolyngbya cf. ectocarpi LEGE 11479</name>
    <dbReference type="NCBI Taxonomy" id="1828722"/>
    <lineage>
        <taxon>Bacteria</taxon>
        <taxon>Bacillati</taxon>
        <taxon>Cyanobacteriota</taxon>
        <taxon>Cyanophyceae</taxon>
        <taxon>Leptolyngbyales</taxon>
        <taxon>Leptolyngbyaceae</taxon>
        <taxon>Leptolyngbya group</taxon>
        <taxon>Leptolyngbya</taxon>
    </lineage>
</organism>
<dbReference type="Pfam" id="PF10387">
    <property type="entry name" value="DUF2442"/>
    <property type="match status" value="1"/>
</dbReference>
<gene>
    <name evidence="1" type="ORF">IQ260_25145</name>
</gene>